<keyword evidence="8" id="KW-0028">Amino-acid biosynthesis</keyword>
<feature type="region of interest" description="Disordered" evidence="11">
    <location>
        <begin position="335"/>
        <end position="358"/>
    </location>
</feature>
<dbReference type="EC" id="2.2.1.6" evidence="4"/>
<evidence type="ECO:0000256" key="8">
    <source>
        <dbReference type="ARBA" id="ARBA00023304"/>
    </source>
</evidence>
<keyword evidence="6" id="KW-0274">FAD</keyword>
<dbReference type="SUPFAM" id="SSF52467">
    <property type="entry name" value="DHS-like NAD/FAD-binding domain"/>
    <property type="match status" value="1"/>
</dbReference>
<dbReference type="PANTHER" id="PTHR18968:SF13">
    <property type="entry name" value="ACETOLACTATE SYNTHASE CATALYTIC SUBUNIT, MITOCHONDRIAL"/>
    <property type="match status" value="1"/>
</dbReference>
<evidence type="ECO:0000259" key="15">
    <source>
        <dbReference type="Pfam" id="PF02776"/>
    </source>
</evidence>
<evidence type="ECO:0000313" key="16">
    <source>
        <dbReference type="EMBL" id="MFC3963618.1"/>
    </source>
</evidence>
<evidence type="ECO:0000256" key="12">
    <source>
        <dbReference type="SAM" id="Phobius"/>
    </source>
</evidence>
<keyword evidence="17" id="KW-1185">Reference proteome</keyword>
<keyword evidence="7 10" id="KW-0786">Thiamine pyrophosphate</keyword>
<dbReference type="SUPFAM" id="SSF52518">
    <property type="entry name" value="Thiamin diphosphate-binding fold (THDP-binding)"/>
    <property type="match status" value="2"/>
</dbReference>
<feature type="domain" description="Thiamine pyrophosphate enzyme TPP-binding" evidence="14">
    <location>
        <begin position="384"/>
        <end position="532"/>
    </location>
</feature>
<evidence type="ECO:0000256" key="1">
    <source>
        <dbReference type="ARBA" id="ARBA00004974"/>
    </source>
</evidence>
<dbReference type="PANTHER" id="PTHR18968">
    <property type="entry name" value="THIAMINE PYROPHOSPHATE ENZYMES"/>
    <property type="match status" value="1"/>
</dbReference>
<keyword evidence="12" id="KW-0812">Transmembrane</keyword>
<evidence type="ECO:0000313" key="17">
    <source>
        <dbReference type="Proteomes" id="UP001595696"/>
    </source>
</evidence>
<evidence type="ECO:0000259" key="14">
    <source>
        <dbReference type="Pfam" id="PF02775"/>
    </source>
</evidence>
<comment type="pathway">
    <text evidence="1">Amino-acid biosynthesis; L-isoleucine biosynthesis; L-isoleucine from 2-oxobutanoate: step 1/4.</text>
</comment>
<accession>A0ABV8DUP3</accession>
<sequence length="555" mass="56654">MPDRVADHLVRAVTALGARELFGVGGANIEDIYDAVFASDGAVRAVVAKHEFSAATMADGYARASAGIGVVAATSGGGAMNLVPGLAESFTSRVPVLALVGQPPRAGEGNGAFQDTSGLAGTIDAESLFATITGYCARVRAAAELPGHLDGAALALQRGLPAVLLLPKDIQQESIELPEWTPPVAVPRHDTVRLAEVRSLLAAARGAGGVLLLAGAQVGMDDARAELARLALLLGAAVGVAPDAKDVYDQGAPGFRGVAGTMGHPGLGAAVAAASVCLLVGSALPGPAGAGLDLSSLPVLSIGHSEPHPRALHAHSSDLRHTLNTLADALEPSLTAHTNGATPDAPVNPTRLQVPASTGPGLRYRTVVDAITTALPPGSDVFADAGNTGAAVVHHLRVPEDGRFVVALGMGGMGYAFGAAIGACLARGRRTVVIAGDGAFYMHGMEFHTAVQLDLPLTVIVFDNSAHGMCLTREQLYYGDRYSFNRFRPAELGNGMGAMFPGLPSWSVRTTADLSTALPAAFDTPGPSFVAVTCDPDEIPPFLPFLSANPSRSTP</sequence>
<dbReference type="InterPro" id="IPR012000">
    <property type="entry name" value="Thiamin_PyroP_enz_cen_dom"/>
</dbReference>
<evidence type="ECO:0000256" key="5">
    <source>
        <dbReference type="ARBA" id="ARBA00022630"/>
    </source>
</evidence>
<gene>
    <name evidence="16" type="ORF">ACFO0B_16625</name>
</gene>
<dbReference type="Gene3D" id="3.40.50.1220">
    <property type="entry name" value="TPP-binding domain"/>
    <property type="match status" value="1"/>
</dbReference>
<dbReference type="InterPro" id="IPR045229">
    <property type="entry name" value="TPP_enz"/>
</dbReference>
<evidence type="ECO:0000256" key="9">
    <source>
        <dbReference type="ARBA" id="ARBA00048670"/>
    </source>
</evidence>
<dbReference type="InterPro" id="IPR011766">
    <property type="entry name" value="TPP_enzyme_TPP-bd"/>
</dbReference>
<dbReference type="Gene3D" id="3.40.50.970">
    <property type="match status" value="2"/>
</dbReference>
<evidence type="ECO:0000259" key="13">
    <source>
        <dbReference type="Pfam" id="PF00205"/>
    </source>
</evidence>
<protein>
    <recommendedName>
        <fullName evidence="4">acetolactate synthase</fullName>
        <ecNumber evidence="4">2.2.1.6</ecNumber>
    </recommendedName>
</protein>
<comment type="pathway">
    <text evidence="2">Amino-acid biosynthesis; L-valine biosynthesis; L-valine from pyruvate: step 1/4.</text>
</comment>
<dbReference type="Pfam" id="PF00205">
    <property type="entry name" value="TPP_enzyme_M"/>
    <property type="match status" value="1"/>
</dbReference>
<feature type="domain" description="Thiamine pyrophosphate enzyme N-terminal TPP-binding" evidence="15">
    <location>
        <begin position="4"/>
        <end position="115"/>
    </location>
</feature>
<dbReference type="InterPro" id="IPR029035">
    <property type="entry name" value="DHS-like_NAD/FAD-binding_dom"/>
</dbReference>
<comment type="caution">
    <text evidence="16">The sequence shown here is derived from an EMBL/GenBank/DDBJ whole genome shotgun (WGS) entry which is preliminary data.</text>
</comment>
<reference evidence="17" key="1">
    <citation type="journal article" date="2019" name="Int. J. Syst. Evol. Microbiol.">
        <title>The Global Catalogue of Microorganisms (GCM) 10K type strain sequencing project: providing services to taxonomists for standard genome sequencing and annotation.</title>
        <authorList>
            <consortium name="The Broad Institute Genomics Platform"/>
            <consortium name="The Broad Institute Genome Sequencing Center for Infectious Disease"/>
            <person name="Wu L."/>
            <person name="Ma J."/>
        </authorList>
    </citation>
    <scope>NUCLEOTIDE SEQUENCE [LARGE SCALE GENOMIC DNA]</scope>
    <source>
        <strain evidence="17">CGMCC 4.7330</strain>
    </source>
</reference>
<dbReference type="EMBL" id="JBHSAX010000014">
    <property type="protein sequence ID" value="MFC3963618.1"/>
    <property type="molecule type" value="Genomic_DNA"/>
</dbReference>
<feature type="domain" description="Thiamine pyrophosphate enzyme central" evidence="13">
    <location>
        <begin position="207"/>
        <end position="284"/>
    </location>
</feature>
<evidence type="ECO:0000256" key="11">
    <source>
        <dbReference type="SAM" id="MobiDB-lite"/>
    </source>
</evidence>
<comment type="similarity">
    <text evidence="3 10">Belongs to the TPP enzyme family.</text>
</comment>
<keyword evidence="8" id="KW-0100">Branched-chain amino acid biosynthesis</keyword>
<dbReference type="Pfam" id="PF02775">
    <property type="entry name" value="TPP_enzyme_C"/>
    <property type="match status" value="1"/>
</dbReference>
<dbReference type="Proteomes" id="UP001595696">
    <property type="component" value="Unassembled WGS sequence"/>
</dbReference>
<evidence type="ECO:0000256" key="7">
    <source>
        <dbReference type="ARBA" id="ARBA00023052"/>
    </source>
</evidence>
<feature type="transmembrane region" description="Helical" evidence="12">
    <location>
        <begin position="404"/>
        <end position="426"/>
    </location>
</feature>
<comment type="catalytic activity">
    <reaction evidence="9">
        <text>2 pyruvate + H(+) = (2S)-2-acetolactate + CO2</text>
        <dbReference type="Rhea" id="RHEA:25249"/>
        <dbReference type="ChEBI" id="CHEBI:15361"/>
        <dbReference type="ChEBI" id="CHEBI:15378"/>
        <dbReference type="ChEBI" id="CHEBI:16526"/>
        <dbReference type="ChEBI" id="CHEBI:58476"/>
        <dbReference type="EC" id="2.2.1.6"/>
    </reaction>
</comment>
<name>A0ABV8DUP3_9NOCA</name>
<proteinExistence type="inferred from homology"/>
<dbReference type="Pfam" id="PF02776">
    <property type="entry name" value="TPP_enzyme_N"/>
    <property type="match status" value="1"/>
</dbReference>
<dbReference type="CDD" id="cd00568">
    <property type="entry name" value="TPP_enzymes"/>
    <property type="match status" value="1"/>
</dbReference>
<dbReference type="RefSeq" id="WP_378613369.1">
    <property type="nucleotide sequence ID" value="NZ_JBHSAX010000014.1"/>
</dbReference>
<evidence type="ECO:0000256" key="3">
    <source>
        <dbReference type="ARBA" id="ARBA00007812"/>
    </source>
</evidence>
<evidence type="ECO:0000256" key="10">
    <source>
        <dbReference type="RuleBase" id="RU362132"/>
    </source>
</evidence>
<keyword evidence="12" id="KW-1133">Transmembrane helix</keyword>
<keyword evidence="12" id="KW-0472">Membrane</keyword>
<evidence type="ECO:0000256" key="2">
    <source>
        <dbReference type="ARBA" id="ARBA00005025"/>
    </source>
</evidence>
<evidence type="ECO:0000256" key="4">
    <source>
        <dbReference type="ARBA" id="ARBA00013145"/>
    </source>
</evidence>
<dbReference type="CDD" id="cd07035">
    <property type="entry name" value="TPP_PYR_POX_like"/>
    <property type="match status" value="1"/>
</dbReference>
<organism evidence="16 17">
    <name type="scientific">Nocardia jiangsuensis</name>
    <dbReference type="NCBI Taxonomy" id="1691563"/>
    <lineage>
        <taxon>Bacteria</taxon>
        <taxon>Bacillati</taxon>
        <taxon>Actinomycetota</taxon>
        <taxon>Actinomycetes</taxon>
        <taxon>Mycobacteriales</taxon>
        <taxon>Nocardiaceae</taxon>
        <taxon>Nocardia</taxon>
    </lineage>
</organism>
<keyword evidence="5" id="KW-0285">Flavoprotein</keyword>
<dbReference type="InterPro" id="IPR012001">
    <property type="entry name" value="Thiamin_PyroP_enz_TPP-bd_dom"/>
</dbReference>
<evidence type="ECO:0000256" key="6">
    <source>
        <dbReference type="ARBA" id="ARBA00022827"/>
    </source>
</evidence>
<dbReference type="InterPro" id="IPR029061">
    <property type="entry name" value="THDP-binding"/>
</dbReference>